<organism evidence="1 2">
    <name type="scientific">Candidatus Regiella insecticola 5.15</name>
    <dbReference type="NCBI Taxonomy" id="1005043"/>
    <lineage>
        <taxon>Bacteria</taxon>
        <taxon>Pseudomonadati</taxon>
        <taxon>Pseudomonadota</taxon>
        <taxon>Gammaproteobacteria</taxon>
        <taxon>Enterobacterales</taxon>
        <taxon>Enterobacteriaceae</taxon>
        <taxon>aphid secondary symbionts</taxon>
        <taxon>Candidatus Regiella</taxon>
    </lineage>
</organism>
<sequence length="253" mass="29136">QNNNGSEFQAMHFFSRKDADFPFMIYPAALSRVPYFSVPSELQLHYFHTKIDILLGNQHYYLIAPGVDEGSSENPLINPPIYSEHLHYHFHAPRQKAAWVVLVLNRAQANMTIDCINDQVNWLIDVSHINDIEMASSHSTEFPAGHILKFFCRTPTTAGEYITEVITTISIKNSEETKITLNLPQGAIEWKPQQTLFCRINFTELNISSNQQESIDEASILIAIQNYLRQQRTHHRYAINRVRLDNYSMGDIN</sequence>
<name>G2H176_9ENTR</name>
<reference evidence="1 2" key="1">
    <citation type="journal article" date="2012" name="Genome Res.">
        <title>Genomic basis of endosymbiont-conferred protection against an insect parasitoid.</title>
        <authorList>
            <person name="Hansen A.K."/>
            <person name="Vorburger C."/>
            <person name="Moran N.A."/>
        </authorList>
    </citation>
    <scope>NUCLEOTIDE SEQUENCE [LARGE SCALE GENOMIC DNA]</scope>
    <source>
        <strain evidence="2">R5.15</strain>
    </source>
</reference>
<evidence type="ECO:0000313" key="1">
    <source>
        <dbReference type="EMBL" id="EGY28252.1"/>
    </source>
</evidence>
<accession>G2H176</accession>
<protein>
    <submittedName>
        <fullName evidence="1">Uncharacterized protein</fullName>
    </submittedName>
</protein>
<proteinExistence type="predicted"/>
<dbReference type="AlphaFoldDB" id="G2H176"/>
<keyword evidence="2" id="KW-1185">Reference proteome</keyword>
<evidence type="ECO:0000313" key="2">
    <source>
        <dbReference type="Proteomes" id="UP000004116"/>
    </source>
</evidence>
<gene>
    <name evidence="1" type="ORF">Rin_00018140</name>
</gene>
<dbReference type="RefSeq" id="WP_006707457.1">
    <property type="nucleotide sequence ID" value="NZ_AGCA01000427.1"/>
</dbReference>
<dbReference type="Proteomes" id="UP000004116">
    <property type="component" value="Unassembled WGS sequence"/>
</dbReference>
<dbReference type="EMBL" id="AGCA01000427">
    <property type="protein sequence ID" value="EGY28252.1"/>
    <property type="molecule type" value="Genomic_DNA"/>
</dbReference>
<comment type="caution">
    <text evidence="1">The sequence shown here is derived from an EMBL/GenBank/DDBJ whole genome shotgun (WGS) entry which is preliminary data.</text>
</comment>
<feature type="non-terminal residue" evidence="1">
    <location>
        <position position="1"/>
    </location>
</feature>